<name>A0A2N5VML6_9BASI</name>
<proteinExistence type="predicted"/>
<protein>
    <submittedName>
        <fullName evidence="1">Uncharacterized protein</fullName>
    </submittedName>
</protein>
<dbReference type="Proteomes" id="UP000235392">
    <property type="component" value="Unassembled WGS sequence"/>
</dbReference>
<evidence type="ECO:0000313" key="2">
    <source>
        <dbReference type="Proteomes" id="UP000235392"/>
    </source>
</evidence>
<dbReference type="AlphaFoldDB" id="A0A2N5VML6"/>
<gene>
    <name evidence="1" type="ORF">PCASD_01017</name>
</gene>
<accession>A0A2N5VML6</accession>
<sequence length="265" mass="28450">MVPAQRTGVPACRAFTSPAERRACSPSCYQPSGQVYLLAQLVSAQRAGVPARRAGKSPAGRCTCLTSWYQPSWQVYLLAELVPAQRAGVPARRAGTSPAGRCTCSPGWYQPSGQVYLLAELVPTQRAGVPARRADTGSGGRPGVQVFRETDFLRQADGVSCKKGTRKQDNQESKPVNKCCSSFANFITSCGSPGVAAGATEIRLDALAVWQRQWRVGLIAATVLVSRVDAQTPFLMTPALEIGDDNYVFLVVINSEWRLVTVASN</sequence>
<dbReference type="EMBL" id="PGCI01000006">
    <property type="protein sequence ID" value="PLW51234.1"/>
    <property type="molecule type" value="Genomic_DNA"/>
</dbReference>
<comment type="caution">
    <text evidence="1">The sequence shown here is derived from an EMBL/GenBank/DDBJ whole genome shotgun (WGS) entry which is preliminary data.</text>
</comment>
<reference evidence="1 2" key="1">
    <citation type="submission" date="2017-11" db="EMBL/GenBank/DDBJ databases">
        <title>De novo assembly and phasing of dikaryotic genomes from two isolates of Puccinia coronata f. sp. avenae, the causal agent of oat crown rust.</title>
        <authorList>
            <person name="Miller M.E."/>
            <person name="Zhang Y."/>
            <person name="Omidvar V."/>
            <person name="Sperschneider J."/>
            <person name="Schwessinger B."/>
            <person name="Raley C."/>
            <person name="Palmer J.M."/>
            <person name="Garnica D."/>
            <person name="Upadhyaya N."/>
            <person name="Rathjen J."/>
            <person name="Taylor J.M."/>
            <person name="Park R.F."/>
            <person name="Dodds P.N."/>
            <person name="Hirsch C.D."/>
            <person name="Kianian S.F."/>
            <person name="Figueroa M."/>
        </authorList>
    </citation>
    <scope>NUCLEOTIDE SEQUENCE [LARGE SCALE GENOMIC DNA]</scope>
    <source>
        <strain evidence="1">12SD80</strain>
    </source>
</reference>
<evidence type="ECO:0000313" key="1">
    <source>
        <dbReference type="EMBL" id="PLW51234.1"/>
    </source>
</evidence>
<organism evidence="1 2">
    <name type="scientific">Puccinia coronata f. sp. avenae</name>
    <dbReference type="NCBI Taxonomy" id="200324"/>
    <lineage>
        <taxon>Eukaryota</taxon>
        <taxon>Fungi</taxon>
        <taxon>Dikarya</taxon>
        <taxon>Basidiomycota</taxon>
        <taxon>Pucciniomycotina</taxon>
        <taxon>Pucciniomycetes</taxon>
        <taxon>Pucciniales</taxon>
        <taxon>Pucciniaceae</taxon>
        <taxon>Puccinia</taxon>
    </lineage>
</organism>